<proteinExistence type="predicted"/>
<comment type="caution">
    <text evidence="2">The sequence shown here is derived from an EMBL/GenBank/DDBJ whole genome shotgun (WGS) entry which is preliminary data.</text>
</comment>
<name>A0A314Y087_PRUYE</name>
<evidence type="ECO:0000256" key="1">
    <source>
        <dbReference type="SAM" id="MobiDB-lite"/>
    </source>
</evidence>
<dbReference type="PANTHER" id="PTHR35295">
    <property type="entry name" value="DNA LIGASE-LIKE PROTEIN"/>
    <property type="match status" value="1"/>
</dbReference>
<sequence length="104" mass="11954">MKNVLGVFDFSCTERTRLVSRSDDGKASFPIMKKRRKGSAHDMNMRKKERSLISEHEKACTDKIAKLEESLKKKKQDDRTFSVLRKTLGSFLESTSDKDIPVDD</sequence>
<organism evidence="2 3">
    <name type="scientific">Prunus yedoensis var. nudiflora</name>
    <dbReference type="NCBI Taxonomy" id="2094558"/>
    <lineage>
        <taxon>Eukaryota</taxon>
        <taxon>Viridiplantae</taxon>
        <taxon>Streptophyta</taxon>
        <taxon>Embryophyta</taxon>
        <taxon>Tracheophyta</taxon>
        <taxon>Spermatophyta</taxon>
        <taxon>Magnoliopsida</taxon>
        <taxon>eudicotyledons</taxon>
        <taxon>Gunneridae</taxon>
        <taxon>Pentapetalae</taxon>
        <taxon>rosids</taxon>
        <taxon>fabids</taxon>
        <taxon>Rosales</taxon>
        <taxon>Rosaceae</taxon>
        <taxon>Amygdaloideae</taxon>
        <taxon>Amygdaleae</taxon>
        <taxon>Prunus</taxon>
    </lineage>
</organism>
<dbReference type="PANTHER" id="PTHR35295:SF1">
    <property type="entry name" value="DNA LIGASE-LIKE PROTEIN"/>
    <property type="match status" value="1"/>
</dbReference>
<gene>
    <name evidence="2" type="ORF">Pyn_14458</name>
</gene>
<evidence type="ECO:0000313" key="2">
    <source>
        <dbReference type="EMBL" id="PQP97480.1"/>
    </source>
</evidence>
<protein>
    <submittedName>
        <fullName evidence="2">Uncharacterized protein</fullName>
    </submittedName>
</protein>
<dbReference type="OrthoDB" id="1897584at2759"/>
<evidence type="ECO:0000313" key="3">
    <source>
        <dbReference type="Proteomes" id="UP000250321"/>
    </source>
</evidence>
<feature type="region of interest" description="Disordered" evidence="1">
    <location>
        <begin position="34"/>
        <end position="55"/>
    </location>
</feature>
<dbReference type="EMBL" id="PJQY01001975">
    <property type="protein sequence ID" value="PQP97480.1"/>
    <property type="molecule type" value="Genomic_DNA"/>
</dbReference>
<keyword evidence="3" id="KW-1185">Reference proteome</keyword>
<dbReference type="AlphaFoldDB" id="A0A314Y087"/>
<reference evidence="2 3" key="1">
    <citation type="submission" date="2018-02" db="EMBL/GenBank/DDBJ databases">
        <title>Draft genome of wild Prunus yedoensis var. nudiflora.</title>
        <authorList>
            <person name="Baek S."/>
            <person name="Kim J.-H."/>
            <person name="Choi K."/>
            <person name="Kim G.-B."/>
            <person name="Cho A."/>
            <person name="Jang H."/>
            <person name="Shin C.-H."/>
            <person name="Yu H.-J."/>
            <person name="Mun J.-H."/>
        </authorList>
    </citation>
    <scope>NUCLEOTIDE SEQUENCE [LARGE SCALE GENOMIC DNA]</scope>
    <source>
        <strain evidence="3">cv. Jeju island</strain>
        <tissue evidence="2">Leaf</tissue>
    </source>
</reference>
<feature type="compositionally biased region" description="Basic and acidic residues" evidence="1">
    <location>
        <begin position="39"/>
        <end position="55"/>
    </location>
</feature>
<dbReference type="STRING" id="2094558.A0A314Y087"/>
<dbReference type="Proteomes" id="UP000250321">
    <property type="component" value="Unassembled WGS sequence"/>
</dbReference>
<accession>A0A314Y087</accession>